<gene>
    <name evidence="1" type="ORF">Pyxpy02_00035</name>
</gene>
<name>A0AAU6VZ37_9VIRU</name>
<reference evidence="1" key="1">
    <citation type="journal article" date="2024" name="J. Gen. Virol.">
        <title>Novel phages of Pseudomonas syringae unveil numerous potential auxiliary metabolic genes.</title>
        <authorList>
            <person name="Feltin C."/>
            <person name="Garneau J.R."/>
            <person name="Morris C.E."/>
            <person name="Berard A."/>
            <person name="Torres-Barcelo C."/>
        </authorList>
    </citation>
    <scope>NUCLEOTIDE SEQUENCE</scope>
</reference>
<organism evidence="1">
    <name type="scientific">Pseudomonas phage Pyxpy02</name>
    <dbReference type="NCBI Taxonomy" id="3138547"/>
    <lineage>
        <taxon>Viruses</taxon>
    </lineage>
</organism>
<dbReference type="EMBL" id="PP179311">
    <property type="protein sequence ID" value="XAI69518.1"/>
    <property type="molecule type" value="Genomic_DNA"/>
</dbReference>
<accession>A0AAU6VZ37</accession>
<sequence>MVKVVEMAPAKRTTCYNCRSILEYTFSDITSEYVRDWGGGGDTYYRIVCPSCNLKNNVPLWR</sequence>
<protein>
    <submittedName>
        <fullName evidence="1">Uncharacterized protein</fullName>
    </submittedName>
</protein>
<proteinExistence type="predicted"/>
<evidence type="ECO:0000313" key="1">
    <source>
        <dbReference type="EMBL" id="XAI69518.1"/>
    </source>
</evidence>